<evidence type="ECO:0000256" key="1">
    <source>
        <dbReference type="ARBA" id="ARBA00001947"/>
    </source>
</evidence>
<keyword evidence="6" id="KW-0479">Metal-binding</keyword>
<dbReference type="InterPro" id="IPR037175">
    <property type="entry name" value="KFase_sf"/>
</dbReference>
<evidence type="ECO:0000256" key="8">
    <source>
        <dbReference type="ARBA" id="ARBA00022833"/>
    </source>
</evidence>
<name>A0A8J7JDP8_9BACT</name>
<evidence type="ECO:0000256" key="10">
    <source>
        <dbReference type="ARBA" id="ARBA00048496"/>
    </source>
</evidence>
<dbReference type="InterPro" id="IPR007325">
    <property type="entry name" value="KFase/CYL"/>
</dbReference>
<comment type="catalytic activity">
    <reaction evidence="10">
        <text>N-formyl-L-kynurenine + H2O = L-kynurenine + formate + H(+)</text>
        <dbReference type="Rhea" id="RHEA:13009"/>
        <dbReference type="ChEBI" id="CHEBI:15377"/>
        <dbReference type="ChEBI" id="CHEBI:15378"/>
        <dbReference type="ChEBI" id="CHEBI:15740"/>
        <dbReference type="ChEBI" id="CHEBI:57959"/>
        <dbReference type="ChEBI" id="CHEBI:58629"/>
        <dbReference type="EC" id="3.5.1.9"/>
    </reaction>
</comment>
<comment type="pathway">
    <text evidence="11">Amino-acid degradation; L-tryptophan degradation via kynurenine pathway; L-kynurenine from L-tryptophan: step 2/2.</text>
</comment>
<evidence type="ECO:0000256" key="11">
    <source>
        <dbReference type="ARBA" id="ARBA00060547"/>
    </source>
</evidence>
<protein>
    <recommendedName>
        <fullName evidence="5">Kynurenine formamidase</fullName>
        <ecNumber evidence="4">3.5.1.9</ecNumber>
    </recommendedName>
</protein>
<keyword evidence="7" id="KW-0378">Hydrolase</keyword>
<evidence type="ECO:0000256" key="9">
    <source>
        <dbReference type="ARBA" id="ARBA00023079"/>
    </source>
</evidence>
<evidence type="ECO:0000256" key="5">
    <source>
        <dbReference type="ARBA" id="ARBA00014889"/>
    </source>
</evidence>
<dbReference type="Pfam" id="PF04199">
    <property type="entry name" value="Cyclase"/>
    <property type="match status" value="1"/>
</dbReference>
<evidence type="ECO:0000256" key="7">
    <source>
        <dbReference type="ARBA" id="ARBA00022801"/>
    </source>
</evidence>
<keyword evidence="9" id="KW-0823">Tryptophan catabolism</keyword>
<evidence type="ECO:0000256" key="2">
    <source>
        <dbReference type="ARBA" id="ARBA00002204"/>
    </source>
</evidence>
<keyword evidence="13" id="KW-1185">Reference proteome</keyword>
<dbReference type="EC" id="3.5.1.9" evidence="4"/>
<comment type="cofactor">
    <cofactor evidence="1">
        <name>Zn(2+)</name>
        <dbReference type="ChEBI" id="CHEBI:29105"/>
    </cofactor>
</comment>
<sequence length="209" mass="22355">MTIHDITVAISSELPYYPGDVAVSLSPWNSIANGDEANLTRLTLCSHSGTHVDAPRHFNDQGITVDLLPPEIFLGPAVVVEISGVAAIGAQELRQFPLQGAQRVLLKTGNSDLWKSGSFSTDYAALSVDGARYLVELGIKLVGIDYLSVEPFHGNGDVHRALLDNGVIILEGLNLSEVPQGEYELICLPLKIKGCDGAPARALLRTLSK</sequence>
<dbReference type="SUPFAM" id="SSF102198">
    <property type="entry name" value="Putative cyclase"/>
    <property type="match status" value="1"/>
</dbReference>
<evidence type="ECO:0000256" key="4">
    <source>
        <dbReference type="ARBA" id="ARBA00012930"/>
    </source>
</evidence>
<dbReference type="PANTHER" id="PTHR31118">
    <property type="entry name" value="CYCLASE-LIKE PROTEIN 2"/>
    <property type="match status" value="1"/>
</dbReference>
<dbReference type="EMBL" id="JAEMHM010000009">
    <property type="protein sequence ID" value="MBJ6725436.1"/>
    <property type="molecule type" value="Genomic_DNA"/>
</dbReference>
<proteinExistence type="predicted"/>
<dbReference type="AlphaFoldDB" id="A0A8J7JDP8"/>
<dbReference type="GO" id="GO:0004061">
    <property type="term" value="F:arylformamidase activity"/>
    <property type="evidence" value="ECO:0007669"/>
    <property type="project" value="UniProtKB-EC"/>
</dbReference>
<dbReference type="GO" id="GO:0019441">
    <property type="term" value="P:L-tryptophan catabolic process to kynurenine"/>
    <property type="evidence" value="ECO:0007669"/>
    <property type="project" value="InterPro"/>
</dbReference>
<dbReference type="FunFam" id="3.50.30.50:FF:000001">
    <property type="entry name" value="Kynurenine formamidase"/>
    <property type="match status" value="1"/>
</dbReference>
<evidence type="ECO:0000313" key="13">
    <source>
        <dbReference type="Proteomes" id="UP000636888"/>
    </source>
</evidence>
<organism evidence="12 13">
    <name type="scientific">Geomesophilobacter sediminis</name>
    <dbReference type="NCBI Taxonomy" id="2798584"/>
    <lineage>
        <taxon>Bacteria</taxon>
        <taxon>Pseudomonadati</taxon>
        <taxon>Thermodesulfobacteriota</taxon>
        <taxon>Desulfuromonadia</taxon>
        <taxon>Geobacterales</taxon>
        <taxon>Geobacteraceae</taxon>
        <taxon>Geomesophilobacter</taxon>
    </lineage>
</organism>
<comment type="caution">
    <text evidence="12">The sequence shown here is derived from an EMBL/GenBank/DDBJ whole genome shotgun (WGS) entry which is preliminary data.</text>
</comment>
<gene>
    <name evidence="12" type="ORF">JFN93_12010</name>
</gene>
<comment type="subunit">
    <text evidence="3">Homodimer.</text>
</comment>
<dbReference type="PANTHER" id="PTHR31118:SF32">
    <property type="entry name" value="KYNURENINE FORMAMIDASE"/>
    <property type="match status" value="1"/>
</dbReference>
<evidence type="ECO:0000256" key="6">
    <source>
        <dbReference type="ARBA" id="ARBA00022723"/>
    </source>
</evidence>
<reference evidence="12" key="1">
    <citation type="submission" date="2020-12" db="EMBL/GenBank/DDBJ databases">
        <title>Geomonas sp. Red875, isolated from river sediment.</title>
        <authorList>
            <person name="Xu Z."/>
            <person name="Zhang Z."/>
            <person name="Masuda Y."/>
            <person name="Itoh H."/>
            <person name="Senoo K."/>
        </authorList>
    </citation>
    <scope>NUCLEOTIDE SEQUENCE</scope>
    <source>
        <strain evidence="12">Red875</strain>
    </source>
</reference>
<dbReference type="Proteomes" id="UP000636888">
    <property type="component" value="Unassembled WGS sequence"/>
</dbReference>
<evidence type="ECO:0000256" key="3">
    <source>
        <dbReference type="ARBA" id="ARBA00011738"/>
    </source>
</evidence>
<evidence type="ECO:0000313" key="12">
    <source>
        <dbReference type="EMBL" id="MBJ6725436.1"/>
    </source>
</evidence>
<accession>A0A8J7JDP8</accession>
<comment type="function">
    <text evidence="2">Catalyzes the hydrolysis of N-formyl-L-kynurenine to L-kynurenine, the second step in the kynurenine pathway of tryptophan degradation.</text>
</comment>
<keyword evidence="8" id="KW-0862">Zinc</keyword>
<dbReference type="GO" id="GO:0046872">
    <property type="term" value="F:metal ion binding"/>
    <property type="evidence" value="ECO:0007669"/>
    <property type="project" value="UniProtKB-KW"/>
</dbReference>
<dbReference type="RefSeq" id="WP_199384328.1">
    <property type="nucleotide sequence ID" value="NZ_JAEMHM010000009.1"/>
</dbReference>
<dbReference type="Gene3D" id="3.50.30.50">
    <property type="entry name" value="Putative cyclase"/>
    <property type="match status" value="1"/>
</dbReference>